<dbReference type="FunFam" id="3.10.20.80:FF:000001">
    <property type="entry name" value="Translation initiation factor IF-3"/>
    <property type="match status" value="1"/>
</dbReference>
<evidence type="ECO:0000256" key="4">
    <source>
        <dbReference type="NCBIfam" id="TIGR00168"/>
    </source>
</evidence>
<dbReference type="InterPro" id="IPR001288">
    <property type="entry name" value="Translation_initiation_fac_3"/>
</dbReference>
<keyword evidence="2 7" id="KW-0396">Initiation factor</keyword>
<proteinExistence type="inferred from homology"/>
<evidence type="ECO:0000256" key="3">
    <source>
        <dbReference type="ARBA" id="ARBA00022917"/>
    </source>
</evidence>
<evidence type="ECO:0000313" key="7">
    <source>
        <dbReference type="EMBL" id="OGZ30906.1"/>
    </source>
</evidence>
<dbReference type="NCBIfam" id="TIGR00168">
    <property type="entry name" value="infC"/>
    <property type="match status" value="1"/>
</dbReference>
<dbReference type="GO" id="GO:0043022">
    <property type="term" value="F:ribosome binding"/>
    <property type="evidence" value="ECO:0007669"/>
    <property type="project" value="TreeGrafter"/>
</dbReference>
<dbReference type="SUPFAM" id="SSF54364">
    <property type="entry name" value="Translation initiation factor IF3, N-terminal domain"/>
    <property type="match status" value="1"/>
</dbReference>
<dbReference type="GO" id="GO:0005737">
    <property type="term" value="C:cytoplasm"/>
    <property type="evidence" value="ECO:0007669"/>
    <property type="project" value="UniProtKB-ARBA"/>
</dbReference>
<evidence type="ECO:0000256" key="1">
    <source>
        <dbReference type="ARBA" id="ARBA00005439"/>
    </source>
</evidence>
<dbReference type="PANTHER" id="PTHR10938">
    <property type="entry name" value="TRANSLATION INITIATION FACTOR IF-3"/>
    <property type="match status" value="1"/>
</dbReference>
<accession>A0A1G2EYK8</accession>
<dbReference type="Gene3D" id="3.30.110.10">
    <property type="entry name" value="Translation initiation factor 3 (IF-3), C-terminal domain"/>
    <property type="match status" value="1"/>
</dbReference>
<feature type="domain" description="Translation initiation factor 3 N-terminal" evidence="6">
    <location>
        <begin position="7"/>
        <end position="75"/>
    </location>
</feature>
<dbReference type="Pfam" id="PF00707">
    <property type="entry name" value="IF3_C"/>
    <property type="match status" value="1"/>
</dbReference>
<sequence length="170" mass="19320">MNKKARINNQITARDMRVIGPDGKNLGVIKTEEALSRAKEANLDLIEIAPTANPPVAKIMDYGKYRYEEEHKMKQSQKVHQSETREVRVGLGTSEHDLIMKAKKASGFLEKGDRIKIGMALRGRAKYLDQKLLNEKLLRVLNYVTVEHNIVEGPKRGPRGPYIMVERAKK</sequence>
<dbReference type="InterPro" id="IPR036788">
    <property type="entry name" value="T_IF-3_C_sf"/>
</dbReference>
<dbReference type="GO" id="GO:0032790">
    <property type="term" value="P:ribosome disassembly"/>
    <property type="evidence" value="ECO:0007669"/>
    <property type="project" value="TreeGrafter"/>
</dbReference>
<organism evidence="7 8">
    <name type="scientific">Candidatus Niyogibacteria bacterium RIFCSPLOWO2_01_FULL_45_48</name>
    <dbReference type="NCBI Taxonomy" id="1801724"/>
    <lineage>
        <taxon>Bacteria</taxon>
        <taxon>Candidatus Niyogiibacteriota</taxon>
    </lineage>
</organism>
<dbReference type="SUPFAM" id="SSF55200">
    <property type="entry name" value="Translation initiation factor IF3, C-terminal domain"/>
    <property type="match status" value="1"/>
</dbReference>
<dbReference type="AlphaFoldDB" id="A0A1G2EYK8"/>
<dbReference type="Gene3D" id="3.10.20.80">
    <property type="entry name" value="Translation initiation factor 3 (IF-3), N-terminal domain"/>
    <property type="match status" value="1"/>
</dbReference>
<reference evidence="7 8" key="1">
    <citation type="journal article" date="2016" name="Nat. Commun.">
        <title>Thousands of microbial genomes shed light on interconnected biogeochemical processes in an aquifer system.</title>
        <authorList>
            <person name="Anantharaman K."/>
            <person name="Brown C.T."/>
            <person name="Hug L.A."/>
            <person name="Sharon I."/>
            <person name="Castelle C.J."/>
            <person name="Probst A.J."/>
            <person name="Thomas B.C."/>
            <person name="Singh A."/>
            <person name="Wilkins M.J."/>
            <person name="Karaoz U."/>
            <person name="Brodie E.L."/>
            <person name="Williams K.H."/>
            <person name="Hubbard S.S."/>
            <person name="Banfield J.F."/>
        </authorList>
    </citation>
    <scope>NUCLEOTIDE SEQUENCE [LARGE SCALE GENOMIC DNA]</scope>
</reference>
<dbReference type="InterPro" id="IPR019815">
    <property type="entry name" value="Translation_initiation_fac_3_C"/>
</dbReference>
<evidence type="ECO:0000259" key="5">
    <source>
        <dbReference type="Pfam" id="PF00707"/>
    </source>
</evidence>
<feature type="domain" description="Translation initiation factor 3 C-terminal" evidence="5">
    <location>
        <begin position="83"/>
        <end position="145"/>
    </location>
</feature>
<keyword evidence="3" id="KW-0648">Protein biosynthesis</keyword>
<evidence type="ECO:0000313" key="8">
    <source>
        <dbReference type="Proteomes" id="UP000177486"/>
    </source>
</evidence>
<dbReference type="InterPro" id="IPR036787">
    <property type="entry name" value="T_IF-3_N_sf"/>
</dbReference>
<name>A0A1G2EYK8_9BACT</name>
<comment type="caution">
    <text evidence="7">The sequence shown here is derived from an EMBL/GenBank/DDBJ whole genome shotgun (WGS) entry which is preliminary data.</text>
</comment>
<dbReference type="Proteomes" id="UP000177486">
    <property type="component" value="Unassembled WGS sequence"/>
</dbReference>
<comment type="similarity">
    <text evidence="1">Belongs to the IF-3 family.</text>
</comment>
<dbReference type="EMBL" id="MHMQ01000011">
    <property type="protein sequence ID" value="OGZ30906.1"/>
    <property type="molecule type" value="Genomic_DNA"/>
</dbReference>
<dbReference type="Pfam" id="PF05198">
    <property type="entry name" value="IF3_N"/>
    <property type="match status" value="1"/>
</dbReference>
<dbReference type="PANTHER" id="PTHR10938:SF0">
    <property type="entry name" value="TRANSLATION INITIATION FACTOR IF-3, MITOCHONDRIAL"/>
    <property type="match status" value="1"/>
</dbReference>
<gene>
    <name evidence="7" type="ORF">A2931_03560</name>
</gene>
<evidence type="ECO:0000256" key="2">
    <source>
        <dbReference type="ARBA" id="ARBA00022540"/>
    </source>
</evidence>
<protein>
    <recommendedName>
        <fullName evidence="4">Translation initiation factor IF-3</fullName>
    </recommendedName>
</protein>
<dbReference type="InterPro" id="IPR019814">
    <property type="entry name" value="Translation_initiation_fac_3_N"/>
</dbReference>
<dbReference type="GO" id="GO:0003743">
    <property type="term" value="F:translation initiation factor activity"/>
    <property type="evidence" value="ECO:0007669"/>
    <property type="project" value="UniProtKB-UniRule"/>
</dbReference>
<evidence type="ECO:0000259" key="6">
    <source>
        <dbReference type="Pfam" id="PF05198"/>
    </source>
</evidence>